<reference evidence="2 3" key="1">
    <citation type="journal article" date="2024" name="Nat. Commun.">
        <title>Phylogenomics reveals the evolutionary origins of lichenization in chlorophyte algae.</title>
        <authorList>
            <person name="Puginier C."/>
            <person name="Libourel C."/>
            <person name="Otte J."/>
            <person name="Skaloud P."/>
            <person name="Haon M."/>
            <person name="Grisel S."/>
            <person name="Petersen M."/>
            <person name="Berrin J.G."/>
            <person name="Delaux P.M."/>
            <person name="Dal Grande F."/>
            <person name="Keller J."/>
        </authorList>
    </citation>
    <scope>NUCLEOTIDE SEQUENCE [LARGE SCALE GENOMIC DNA]</scope>
    <source>
        <strain evidence="2 3">SAG 2523</strain>
    </source>
</reference>
<feature type="compositionally biased region" description="Low complexity" evidence="1">
    <location>
        <begin position="152"/>
        <end position="172"/>
    </location>
</feature>
<dbReference type="Proteomes" id="UP001485043">
    <property type="component" value="Unassembled WGS sequence"/>
</dbReference>
<keyword evidence="3" id="KW-1185">Reference proteome</keyword>
<sequence length="172" mass="16862">MTYRPPSGLLTELSRKEHCVRRVSSRISASPEGVIDLRVHSATRKMVSQRGLPVAALLLCSLLAVSFAQDCPANGGSGNTGCGNTGSGNIGNYNAGSGNMGNYNSGSGNHGTCNVGNGLTGTGITGIGSPAGCMTTCPVGTPNGLAGPGVSKSAPMTAPMAKAAPSAAPASG</sequence>
<dbReference type="AlphaFoldDB" id="A0AAW1TLB3"/>
<organism evidence="2 3">
    <name type="scientific">Apatococcus fuscideae</name>
    <dbReference type="NCBI Taxonomy" id="2026836"/>
    <lineage>
        <taxon>Eukaryota</taxon>
        <taxon>Viridiplantae</taxon>
        <taxon>Chlorophyta</taxon>
        <taxon>core chlorophytes</taxon>
        <taxon>Trebouxiophyceae</taxon>
        <taxon>Chlorellales</taxon>
        <taxon>Chlorellaceae</taxon>
        <taxon>Apatococcus</taxon>
    </lineage>
</organism>
<comment type="caution">
    <text evidence="2">The sequence shown here is derived from an EMBL/GenBank/DDBJ whole genome shotgun (WGS) entry which is preliminary data.</text>
</comment>
<gene>
    <name evidence="2" type="ORF">WJX84_011051</name>
</gene>
<protein>
    <submittedName>
        <fullName evidence="2">Uncharacterized protein</fullName>
    </submittedName>
</protein>
<evidence type="ECO:0000313" key="2">
    <source>
        <dbReference type="EMBL" id="KAK9868831.1"/>
    </source>
</evidence>
<name>A0AAW1TLB3_9CHLO</name>
<feature type="region of interest" description="Disordered" evidence="1">
    <location>
        <begin position="148"/>
        <end position="172"/>
    </location>
</feature>
<evidence type="ECO:0000313" key="3">
    <source>
        <dbReference type="Proteomes" id="UP001485043"/>
    </source>
</evidence>
<dbReference type="InterPro" id="IPR002989">
    <property type="entry name" value="Mycobac_pentapep"/>
</dbReference>
<dbReference type="EMBL" id="JALJOV010000011">
    <property type="protein sequence ID" value="KAK9868831.1"/>
    <property type="molecule type" value="Genomic_DNA"/>
</dbReference>
<accession>A0AAW1TLB3</accession>
<evidence type="ECO:0000256" key="1">
    <source>
        <dbReference type="SAM" id="MobiDB-lite"/>
    </source>
</evidence>
<proteinExistence type="predicted"/>
<dbReference type="Pfam" id="PF01469">
    <property type="entry name" value="Pentapeptide_2"/>
    <property type="match status" value="1"/>
</dbReference>